<dbReference type="SMART" id="SM00342">
    <property type="entry name" value="HTH_ARAC"/>
    <property type="match status" value="1"/>
</dbReference>
<evidence type="ECO:0000256" key="4">
    <source>
        <dbReference type="SAM" id="Phobius"/>
    </source>
</evidence>
<organism evidence="6 7">
    <name type="scientific">Flavobacterium flabelliforme</name>
    <dbReference type="NCBI Taxonomy" id="2816119"/>
    <lineage>
        <taxon>Bacteria</taxon>
        <taxon>Pseudomonadati</taxon>
        <taxon>Bacteroidota</taxon>
        <taxon>Flavobacteriia</taxon>
        <taxon>Flavobacteriales</taxon>
        <taxon>Flavobacteriaceae</taxon>
        <taxon>Flavobacterium</taxon>
    </lineage>
</organism>
<sequence length="387" mass="46536">MDSFNFLKTTAIISVFILLLLILFLLTVKTKKKLPNQLFAFYLFLTAVDTSGFFISDTIINIQPNLEIFRWTIILLNIPLFYLYVLSLCYTDFQLKRKHLLHITPFFILNLILVFRIYWANDLEKKYFFTHHFETAEMIIFQYMIEIQYMIYIIMIFVVLKKYRQIYLENYSYSNDFVYKWLFQITIVFVGVHYFATFKNILRYTDYHQLLIFINSFLEIIALVAISWFVIKALKYSELFRGIRTELQLVKDFTIKHIPETILKEEKKKNNTLTFQIEILKRYMIEKKPYLDTSLTLQNLASQMNMPARELSILINSNMNMRFFDFVNQYRIENAMELLRNYSKSDFTALEILYKVGFNSKSSFNTAFKKYTALTPTEYRNKFSKTN</sequence>
<keyword evidence="2" id="KW-0238">DNA-binding</keyword>
<keyword evidence="4" id="KW-0812">Transmembrane</keyword>
<feature type="transmembrane region" description="Helical" evidence="4">
    <location>
        <begin position="100"/>
        <end position="119"/>
    </location>
</feature>
<feature type="transmembrane region" description="Helical" evidence="4">
    <location>
        <begin position="181"/>
        <end position="198"/>
    </location>
</feature>
<feature type="transmembrane region" description="Helical" evidence="4">
    <location>
        <begin position="68"/>
        <end position="88"/>
    </location>
</feature>
<evidence type="ECO:0000313" key="6">
    <source>
        <dbReference type="EMBL" id="MBP4142634.1"/>
    </source>
</evidence>
<dbReference type="PROSITE" id="PS01124">
    <property type="entry name" value="HTH_ARAC_FAMILY_2"/>
    <property type="match status" value="1"/>
</dbReference>
<keyword evidence="4" id="KW-0472">Membrane</keyword>
<feature type="transmembrane region" description="Helical" evidence="4">
    <location>
        <begin position="38"/>
        <end position="56"/>
    </location>
</feature>
<comment type="caution">
    <text evidence="6">The sequence shown here is derived from an EMBL/GenBank/DDBJ whole genome shotgun (WGS) entry which is preliminary data.</text>
</comment>
<keyword evidence="1" id="KW-0805">Transcription regulation</keyword>
<feature type="transmembrane region" description="Helical" evidence="4">
    <location>
        <begin position="6"/>
        <end position="26"/>
    </location>
</feature>
<feature type="transmembrane region" description="Helical" evidence="4">
    <location>
        <begin position="139"/>
        <end position="160"/>
    </location>
</feature>
<evidence type="ECO:0000256" key="1">
    <source>
        <dbReference type="ARBA" id="ARBA00023015"/>
    </source>
</evidence>
<protein>
    <submittedName>
        <fullName evidence="6">Helix-turn-helix transcriptional regulator</fullName>
    </submittedName>
</protein>
<proteinExistence type="predicted"/>
<keyword evidence="4" id="KW-1133">Transmembrane helix</keyword>
<name>A0ABS5CVH5_9FLAO</name>
<evidence type="ECO:0000313" key="7">
    <source>
        <dbReference type="Proteomes" id="UP000674217"/>
    </source>
</evidence>
<evidence type="ECO:0000256" key="2">
    <source>
        <dbReference type="ARBA" id="ARBA00023125"/>
    </source>
</evidence>
<dbReference type="PANTHER" id="PTHR43280:SF29">
    <property type="entry name" value="ARAC-FAMILY TRANSCRIPTIONAL REGULATOR"/>
    <property type="match status" value="1"/>
</dbReference>
<dbReference type="EMBL" id="JAGFBU010000005">
    <property type="protein sequence ID" value="MBP4142634.1"/>
    <property type="molecule type" value="Genomic_DNA"/>
</dbReference>
<keyword evidence="7" id="KW-1185">Reference proteome</keyword>
<accession>A0ABS5CVH5</accession>
<dbReference type="PANTHER" id="PTHR43280">
    <property type="entry name" value="ARAC-FAMILY TRANSCRIPTIONAL REGULATOR"/>
    <property type="match status" value="1"/>
</dbReference>
<gene>
    <name evidence="6" type="ORF">J3S90_12565</name>
</gene>
<evidence type="ECO:0000259" key="5">
    <source>
        <dbReference type="PROSITE" id="PS01124"/>
    </source>
</evidence>
<keyword evidence="3" id="KW-0804">Transcription</keyword>
<dbReference type="Gene3D" id="1.10.10.60">
    <property type="entry name" value="Homeodomain-like"/>
    <property type="match status" value="2"/>
</dbReference>
<feature type="domain" description="HTH araC/xylS-type" evidence="5">
    <location>
        <begin position="281"/>
        <end position="382"/>
    </location>
</feature>
<dbReference type="SUPFAM" id="SSF46689">
    <property type="entry name" value="Homeodomain-like"/>
    <property type="match status" value="1"/>
</dbReference>
<dbReference type="InterPro" id="IPR018060">
    <property type="entry name" value="HTH_AraC"/>
</dbReference>
<reference evidence="6 7" key="1">
    <citation type="submission" date="2021-03" db="EMBL/GenBank/DDBJ databases">
        <title>Flavobacterium Flabelliformis Sp. Nov. And Flavobacterium Geliluteum Sp. Nov., Two Novel Multidrug Resistant Psychrophilic Species Isolated From Antarctica.</title>
        <authorList>
            <person name="Kralova S."/>
            <person name="Busse H.J."/>
            <person name="Bezdicek M."/>
            <person name="Nykrynova M."/>
            <person name="Kroupova E."/>
            <person name="Krsek D."/>
            <person name="Sedlacek I."/>
        </authorList>
    </citation>
    <scope>NUCLEOTIDE SEQUENCE [LARGE SCALE GENOMIC DNA]</scope>
    <source>
        <strain evidence="6 7">P4023</strain>
    </source>
</reference>
<dbReference type="InterPro" id="IPR009057">
    <property type="entry name" value="Homeodomain-like_sf"/>
</dbReference>
<dbReference type="Pfam" id="PF12833">
    <property type="entry name" value="HTH_18"/>
    <property type="match status" value="1"/>
</dbReference>
<evidence type="ECO:0000256" key="3">
    <source>
        <dbReference type="ARBA" id="ARBA00023163"/>
    </source>
</evidence>
<feature type="transmembrane region" description="Helical" evidence="4">
    <location>
        <begin position="210"/>
        <end position="231"/>
    </location>
</feature>
<dbReference type="Proteomes" id="UP000674217">
    <property type="component" value="Unassembled WGS sequence"/>
</dbReference>